<protein>
    <submittedName>
        <fullName evidence="1">Uncharacterized protein</fullName>
    </submittedName>
</protein>
<name>A0A9X2DUP6_9BACI</name>
<proteinExistence type="predicted"/>
<comment type="caution">
    <text evidence="1">The sequence shown here is derived from an EMBL/GenBank/DDBJ whole genome shotgun (WGS) entry which is preliminary data.</text>
</comment>
<dbReference type="EMBL" id="JAMBOL010000020">
    <property type="protein sequence ID" value="MCM3715750.1"/>
    <property type="molecule type" value="Genomic_DNA"/>
</dbReference>
<dbReference type="RefSeq" id="WP_251224456.1">
    <property type="nucleotide sequence ID" value="NZ_JAMBOL010000020.1"/>
</dbReference>
<accession>A0A9X2DUP6</accession>
<dbReference type="Proteomes" id="UP001139179">
    <property type="component" value="Unassembled WGS sequence"/>
</dbReference>
<evidence type="ECO:0000313" key="1">
    <source>
        <dbReference type="EMBL" id="MCM3715750.1"/>
    </source>
</evidence>
<dbReference type="AlphaFoldDB" id="A0A9X2DUP6"/>
<reference evidence="1" key="1">
    <citation type="submission" date="2022-05" db="EMBL/GenBank/DDBJ databases">
        <title>Comparative Genomics of Spacecraft Associated Microbes.</title>
        <authorList>
            <person name="Tran M.T."/>
            <person name="Wright A."/>
            <person name="Seuylemezian A."/>
            <person name="Eisen J."/>
            <person name="Coil D."/>
        </authorList>
    </citation>
    <scope>NUCLEOTIDE SEQUENCE</scope>
    <source>
        <strain evidence="1">214.1.1</strain>
    </source>
</reference>
<gene>
    <name evidence="1" type="ORF">M3202_16930</name>
</gene>
<sequence>MDEPEGAQKNFHADDACFCCHKSEKTGDVALKEYQTDSAIFGKPYEKCKTALRVLSQSRFVYGLRRLNHLFLFYLQMKSG</sequence>
<evidence type="ECO:0000313" key="2">
    <source>
        <dbReference type="Proteomes" id="UP001139179"/>
    </source>
</evidence>
<organism evidence="1 2">
    <name type="scientific">Halalkalibacter oceani</name>
    <dbReference type="NCBI Taxonomy" id="1653776"/>
    <lineage>
        <taxon>Bacteria</taxon>
        <taxon>Bacillati</taxon>
        <taxon>Bacillota</taxon>
        <taxon>Bacilli</taxon>
        <taxon>Bacillales</taxon>
        <taxon>Bacillaceae</taxon>
        <taxon>Halalkalibacter</taxon>
    </lineage>
</organism>
<keyword evidence="2" id="KW-1185">Reference proteome</keyword>